<keyword evidence="2" id="KW-1185">Reference proteome</keyword>
<dbReference type="EMBL" id="CAKOFQ010006723">
    <property type="protein sequence ID" value="CAH1965363.1"/>
    <property type="molecule type" value="Genomic_DNA"/>
</dbReference>
<accession>A0A9P0P1T5</accession>
<protein>
    <submittedName>
        <fullName evidence="1">Uncharacterized protein</fullName>
    </submittedName>
</protein>
<name>A0A9P0P1T5_ACAOB</name>
<evidence type="ECO:0000313" key="1">
    <source>
        <dbReference type="EMBL" id="CAH1965363.1"/>
    </source>
</evidence>
<dbReference type="Proteomes" id="UP001152888">
    <property type="component" value="Unassembled WGS sequence"/>
</dbReference>
<reference evidence="1" key="1">
    <citation type="submission" date="2022-03" db="EMBL/GenBank/DDBJ databases">
        <authorList>
            <person name="Sayadi A."/>
        </authorList>
    </citation>
    <scope>NUCLEOTIDE SEQUENCE</scope>
</reference>
<organism evidence="1 2">
    <name type="scientific">Acanthoscelides obtectus</name>
    <name type="common">Bean weevil</name>
    <name type="synonym">Bruchus obtectus</name>
    <dbReference type="NCBI Taxonomy" id="200917"/>
    <lineage>
        <taxon>Eukaryota</taxon>
        <taxon>Metazoa</taxon>
        <taxon>Ecdysozoa</taxon>
        <taxon>Arthropoda</taxon>
        <taxon>Hexapoda</taxon>
        <taxon>Insecta</taxon>
        <taxon>Pterygota</taxon>
        <taxon>Neoptera</taxon>
        <taxon>Endopterygota</taxon>
        <taxon>Coleoptera</taxon>
        <taxon>Polyphaga</taxon>
        <taxon>Cucujiformia</taxon>
        <taxon>Chrysomeloidea</taxon>
        <taxon>Chrysomelidae</taxon>
        <taxon>Bruchinae</taxon>
        <taxon>Bruchini</taxon>
        <taxon>Acanthoscelides</taxon>
    </lineage>
</organism>
<sequence>MCNVVETLIGVWKRSQCRLDNALTTTVATAVVVKYGREYAGGFASLSRRTQWSRAGLSNFTRRHSSCTCSECWSRSI</sequence>
<comment type="caution">
    <text evidence="1">The sequence shown here is derived from an EMBL/GenBank/DDBJ whole genome shotgun (WGS) entry which is preliminary data.</text>
</comment>
<proteinExistence type="predicted"/>
<evidence type="ECO:0000313" key="2">
    <source>
        <dbReference type="Proteomes" id="UP001152888"/>
    </source>
</evidence>
<gene>
    <name evidence="1" type="ORF">ACAOBT_LOCUS6290</name>
</gene>
<dbReference type="AlphaFoldDB" id="A0A9P0P1T5"/>